<dbReference type="InterPro" id="IPR045609">
    <property type="entry name" value="DUF6451"/>
</dbReference>
<dbReference type="PANTHER" id="PTHR47027">
    <property type="entry name" value="REVERSE TRANSCRIPTASE DOMAIN-CONTAINING PROTEIN"/>
    <property type="match status" value="1"/>
</dbReference>
<sequence length="264" mass="30040">MPNPPPLPGLGTGSNPIRATGGVKGSIIDEQGGSDTDVKARIGKARTAFLQLKNIWNSKQLSTNIKVRIFNTNVKAVLLYGAETWRTTTTTIKKVQVFINGFLRKILNIDWPDTISNSLLWEITNQLPAEEEIRKRRWKGIGHTLRKLSNCITRQALTWNPEGKRTRGRPKNTLCRIIEADMKTMNYNWTQLERIAQDRVGWRMLVSGLCSFTRSNRRKLLLYGLPFSSYVQSINYYLPHSQPHLANSCTNVVSYFMVRCDLSG</sequence>
<dbReference type="Pfam" id="PF20049">
    <property type="entry name" value="DUF6451"/>
    <property type="match status" value="1"/>
</dbReference>
<evidence type="ECO:0000313" key="2">
    <source>
        <dbReference type="Proteomes" id="UP000277204"/>
    </source>
</evidence>
<dbReference type="EMBL" id="UZAI01003482">
    <property type="protein sequence ID" value="VDO80148.1"/>
    <property type="molecule type" value="Genomic_DNA"/>
</dbReference>
<gene>
    <name evidence="1" type="ORF">SMRZ_LOCUS8190</name>
</gene>
<accession>A0A183LWL5</accession>
<evidence type="ECO:0000313" key="1">
    <source>
        <dbReference type="EMBL" id="VDO80148.1"/>
    </source>
</evidence>
<dbReference type="Proteomes" id="UP000277204">
    <property type="component" value="Unassembled WGS sequence"/>
</dbReference>
<keyword evidence="2" id="KW-1185">Reference proteome</keyword>
<proteinExistence type="predicted"/>
<dbReference type="PANTHER" id="PTHR47027:SF25">
    <property type="entry name" value="REVERSE TRANSCRIPTASE DOMAIN-CONTAINING PROTEIN"/>
    <property type="match status" value="1"/>
</dbReference>
<organism evidence="1 2">
    <name type="scientific">Schistosoma margrebowiei</name>
    <dbReference type="NCBI Taxonomy" id="48269"/>
    <lineage>
        <taxon>Eukaryota</taxon>
        <taxon>Metazoa</taxon>
        <taxon>Spiralia</taxon>
        <taxon>Lophotrochozoa</taxon>
        <taxon>Platyhelminthes</taxon>
        <taxon>Trematoda</taxon>
        <taxon>Digenea</taxon>
        <taxon>Strigeidida</taxon>
        <taxon>Schistosomatoidea</taxon>
        <taxon>Schistosomatidae</taxon>
        <taxon>Schistosoma</taxon>
    </lineage>
</organism>
<dbReference type="AlphaFoldDB" id="A0A183LWL5"/>
<protein>
    <submittedName>
        <fullName evidence="1">Uncharacterized protein</fullName>
    </submittedName>
</protein>
<name>A0A183LWL5_9TREM</name>
<reference evidence="1 2" key="1">
    <citation type="submission" date="2018-11" db="EMBL/GenBank/DDBJ databases">
        <authorList>
            <consortium name="Pathogen Informatics"/>
        </authorList>
    </citation>
    <scope>NUCLEOTIDE SEQUENCE [LARGE SCALE GENOMIC DNA]</scope>
    <source>
        <strain evidence="1 2">Zambia</strain>
    </source>
</reference>